<evidence type="ECO:0000256" key="1">
    <source>
        <dbReference type="SAM" id="MobiDB-lite"/>
    </source>
</evidence>
<accession>A0A1Y1XFB1</accession>
<reference evidence="2 3" key="1">
    <citation type="submission" date="2016-08" db="EMBL/GenBank/DDBJ databases">
        <title>A Parts List for Fungal Cellulosomes Revealed by Comparative Genomics.</title>
        <authorList>
            <consortium name="DOE Joint Genome Institute"/>
            <person name="Haitjema C.H."/>
            <person name="Gilmore S.P."/>
            <person name="Henske J.K."/>
            <person name="Solomon K.V."/>
            <person name="De Groot R."/>
            <person name="Kuo A."/>
            <person name="Mondo S.J."/>
            <person name="Salamov A.A."/>
            <person name="Labutti K."/>
            <person name="Zhao Z."/>
            <person name="Chiniquy J."/>
            <person name="Barry K."/>
            <person name="Brewer H.M."/>
            <person name="Purvine S.O."/>
            <person name="Wright A.T."/>
            <person name="Boxma B."/>
            <person name="Van Alen T."/>
            <person name="Hackstein J.H."/>
            <person name="Baker S.E."/>
            <person name="Grigoriev I.V."/>
            <person name="O'Malley M.A."/>
        </authorList>
    </citation>
    <scope>NUCLEOTIDE SEQUENCE [LARGE SCALE GENOMIC DNA]</scope>
    <source>
        <strain evidence="2 3">S4</strain>
    </source>
</reference>
<feature type="region of interest" description="Disordered" evidence="1">
    <location>
        <begin position="102"/>
        <end position="123"/>
    </location>
</feature>
<gene>
    <name evidence="2" type="ORF">BCR32DRAFT_325960</name>
</gene>
<feature type="compositionally biased region" description="Polar residues" evidence="1">
    <location>
        <begin position="318"/>
        <end position="342"/>
    </location>
</feature>
<keyword evidence="3" id="KW-1185">Reference proteome</keyword>
<dbReference type="Proteomes" id="UP000193944">
    <property type="component" value="Unassembled WGS sequence"/>
</dbReference>
<feature type="region of interest" description="Disordered" evidence="1">
    <location>
        <begin position="282"/>
        <end position="342"/>
    </location>
</feature>
<feature type="compositionally biased region" description="Polar residues" evidence="1">
    <location>
        <begin position="282"/>
        <end position="296"/>
    </location>
</feature>
<protein>
    <submittedName>
        <fullName evidence="2">Uncharacterized protein</fullName>
    </submittedName>
</protein>
<sequence>MNNKNTENKSSPTLLNKISTQQHLNHPSPLSPFKVINSNEQSSFTVEQTNCRLNEPLSPFARENNTNKFARKPIDTSGKNNHLKILTQQKSPVTENKVPISPFNLGSPGRNNFSGSKSQPLTSKGNQVFSAQADMPIIPQADSYNQGNHSSWVTTTSAVTSASPAFYDIKRELNMSNINSMVTNVRKGQESNIIDKILFDTPYSGLVDQKYDKELVRHNSKNNTLYKCFSRSSSGIFSFRPADTAPNINTVYYIDTGSEIGTSSLHVNKDAFNNKKLTENVYQSNKGSNTNISITNNEKENTLSSPMKSLSSSVKSLNTPNSNKPNTPISHEVNQSPQNNNNKLTSTFSYDPEYLLWRDALINILKNNITEADSYGNNSIGAYYKNINNENQTDYSLRMPIELLTLLNTKIK</sequence>
<reference evidence="2 3" key="2">
    <citation type="submission" date="2016-08" db="EMBL/GenBank/DDBJ databases">
        <title>Pervasive Adenine N6-methylation of Active Genes in Fungi.</title>
        <authorList>
            <consortium name="DOE Joint Genome Institute"/>
            <person name="Mondo S.J."/>
            <person name="Dannebaum R.O."/>
            <person name="Kuo R.C."/>
            <person name="Labutti K."/>
            <person name="Haridas S."/>
            <person name="Kuo A."/>
            <person name="Salamov A."/>
            <person name="Ahrendt S.R."/>
            <person name="Lipzen A."/>
            <person name="Sullivan W."/>
            <person name="Andreopoulos W.B."/>
            <person name="Clum A."/>
            <person name="Lindquist E."/>
            <person name="Daum C."/>
            <person name="Ramamoorthy G.K."/>
            <person name="Gryganskyi A."/>
            <person name="Culley D."/>
            <person name="Magnuson J.K."/>
            <person name="James T.Y."/>
            <person name="O'Malley M.A."/>
            <person name="Stajich J.E."/>
            <person name="Spatafora J.W."/>
            <person name="Visel A."/>
            <person name="Grigoriev I.V."/>
        </authorList>
    </citation>
    <scope>NUCLEOTIDE SEQUENCE [LARGE SCALE GENOMIC DNA]</scope>
    <source>
        <strain evidence="2 3">S4</strain>
    </source>
</reference>
<feature type="compositionally biased region" description="Low complexity" evidence="1">
    <location>
        <begin position="303"/>
        <end position="317"/>
    </location>
</feature>
<feature type="compositionally biased region" description="Polar residues" evidence="1">
    <location>
        <begin position="109"/>
        <end position="123"/>
    </location>
</feature>
<dbReference type="AlphaFoldDB" id="A0A1Y1XFB1"/>
<evidence type="ECO:0000313" key="2">
    <source>
        <dbReference type="EMBL" id="ORX84382.1"/>
    </source>
</evidence>
<dbReference type="EMBL" id="MCFG01000053">
    <property type="protein sequence ID" value="ORX84382.1"/>
    <property type="molecule type" value="Genomic_DNA"/>
</dbReference>
<name>A0A1Y1XFB1_9FUNG</name>
<evidence type="ECO:0000313" key="3">
    <source>
        <dbReference type="Proteomes" id="UP000193944"/>
    </source>
</evidence>
<proteinExistence type="predicted"/>
<comment type="caution">
    <text evidence="2">The sequence shown here is derived from an EMBL/GenBank/DDBJ whole genome shotgun (WGS) entry which is preliminary data.</text>
</comment>
<organism evidence="2 3">
    <name type="scientific">Anaeromyces robustus</name>
    <dbReference type="NCBI Taxonomy" id="1754192"/>
    <lineage>
        <taxon>Eukaryota</taxon>
        <taxon>Fungi</taxon>
        <taxon>Fungi incertae sedis</taxon>
        <taxon>Chytridiomycota</taxon>
        <taxon>Chytridiomycota incertae sedis</taxon>
        <taxon>Neocallimastigomycetes</taxon>
        <taxon>Neocallimastigales</taxon>
        <taxon>Neocallimastigaceae</taxon>
        <taxon>Anaeromyces</taxon>
    </lineage>
</organism>
<dbReference type="OrthoDB" id="2138456at2759"/>